<dbReference type="PRINTS" id="PR00812">
    <property type="entry name" value="BCTERIALGSPF"/>
</dbReference>
<dbReference type="Gene3D" id="1.20.81.30">
    <property type="entry name" value="Type II secretion system (T2SS), domain F"/>
    <property type="match status" value="2"/>
</dbReference>
<dbReference type="PANTHER" id="PTHR30012:SF0">
    <property type="entry name" value="TYPE II SECRETION SYSTEM PROTEIN F-RELATED"/>
    <property type="match status" value="1"/>
</dbReference>
<name>A0A3T0E7F6_9PROT</name>
<evidence type="ECO:0000256" key="2">
    <source>
        <dbReference type="ARBA" id="ARBA00004429"/>
    </source>
</evidence>
<keyword evidence="12" id="KW-0472">Membrane</keyword>
<sequence>MPAFEYSALDTSGRRTRGVISAASGTAARAELRRRQLAPLSVERADEARRAGEKAFSLSAFRRAPSMPASARLLMTRQLATLVEAGLPLAEALQVVSAQTTRPEARRILIALRERVLEGERLSAAMAGFSASFPPVYRAMVAAGESSGALGQVLDRLATHLEKSAALSRKVMTALIYPGALAVTAMAVICVLMVAIVPRLAAQFDTMSITLPALTRAVIALSEFLQAGWLFLLIALALAILAVRLVLRRPAIRARLDRASLSLPLLGGFLRKLEAARFARTLSVLLAAGTVLPDALRAARKATTNAHIGAALDAVTAEVETGRTLSSSLEGARFLPALTLHMIAAGERSAALETMLPRAADQLEGELEAASSTALSLLEPAIIIVMGAVVALIVLSILLPILQLNTLALN</sequence>
<evidence type="ECO:0000313" key="16">
    <source>
        <dbReference type="Proteomes" id="UP000286954"/>
    </source>
</evidence>
<dbReference type="PANTHER" id="PTHR30012">
    <property type="entry name" value="GENERAL SECRETION PATHWAY PROTEIN"/>
    <property type="match status" value="1"/>
</dbReference>
<comment type="subcellular location">
    <subcellularLocation>
        <location evidence="2 14">Cell inner membrane</location>
        <topology evidence="2 14">Multi-pass membrane protein</topology>
    </subcellularLocation>
</comment>
<evidence type="ECO:0000256" key="11">
    <source>
        <dbReference type="ARBA" id="ARBA00022989"/>
    </source>
</evidence>
<dbReference type="EMBL" id="CP018911">
    <property type="protein sequence ID" value="AZU03313.1"/>
    <property type="molecule type" value="Genomic_DNA"/>
</dbReference>
<dbReference type="GO" id="GO:0015628">
    <property type="term" value="P:protein secretion by the type II secretion system"/>
    <property type="evidence" value="ECO:0007669"/>
    <property type="project" value="InterPro"/>
</dbReference>
<keyword evidence="5" id="KW-1003">Cell membrane</keyword>
<evidence type="ECO:0000256" key="1">
    <source>
        <dbReference type="ARBA" id="ARBA00002684"/>
    </source>
</evidence>
<dbReference type="InterPro" id="IPR003004">
    <property type="entry name" value="GspF/PilC"/>
</dbReference>
<organism evidence="15 16">
    <name type="scientific">Glycocaulis alkaliphilus</name>
    <dbReference type="NCBI Taxonomy" id="1434191"/>
    <lineage>
        <taxon>Bacteria</taxon>
        <taxon>Pseudomonadati</taxon>
        <taxon>Pseudomonadota</taxon>
        <taxon>Alphaproteobacteria</taxon>
        <taxon>Maricaulales</taxon>
        <taxon>Maricaulaceae</taxon>
        <taxon>Glycocaulis</taxon>
    </lineage>
</organism>
<evidence type="ECO:0000256" key="6">
    <source>
        <dbReference type="ARBA" id="ARBA00022519"/>
    </source>
</evidence>
<comment type="function">
    <text evidence="1">Component of the type II secretion system inner membrane complex required for the energy-dependent secretion of extracellular factors such as proteases and toxins from the periplasm.</text>
</comment>
<keyword evidence="7 14" id="KW-0812">Transmembrane</keyword>
<evidence type="ECO:0000256" key="3">
    <source>
        <dbReference type="ARBA" id="ARBA00005745"/>
    </source>
</evidence>
<comment type="similarity">
    <text evidence="3 14">Belongs to the GSP F family.</text>
</comment>
<dbReference type="KEGG" id="gak:X907_0769"/>
<evidence type="ECO:0000256" key="9">
    <source>
        <dbReference type="ARBA" id="ARBA00022837"/>
    </source>
</evidence>
<dbReference type="Pfam" id="PF00482">
    <property type="entry name" value="T2SSF"/>
    <property type="match status" value="2"/>
</dbReference>
<dbReference type="AlphaFoldDB" id="A0A3T0E7F6"/>
<dbReference type="GO" id="GO:0015627">
    <property type="term" value="C:type II protein secretion system complex"/>
    <property type="evidence" value="ECO:0007669"/>
    <property type="project" value="InterPro"/>
</dbReference>
<dbReference type="Proteomes" id="UP000286954">
    <property type="component" value="Chromosome"/>
</dbReference>
<keyword evidence="16" id="KW-1185">Reference proteome</keyword>
<dbReference type="RefSeq" id="WP_127565717.1">
    <property type="nucleotide sequence ID" value="NZ_BMFB01000002.1"/>
</dbReference>
<evidence type="ECO:0000256" key="10">
    <source>
        <dbReference type="ARBA" id="ARBA00022927"/>
    </source>
</evidence>
<evidence type="ECO:0000256" key="8">
    <source>
        <dbReference type="ARBA" id="ARBA00022723"/>
    </source>
</evidence>
<keyword evidence="9" id="KW-0106">Calcium</keyword>
<protein>
    <recommendedName>
        <fullName evidence="13">General secretion pathway protein F</fullName>
    </recommendedName>
</protein>
<dbReference type="InterPro" id="IPR011850">
    <property type="entry name" value="T2SS_GspF"/>
</dbReference>
<evidence type="ECO:0000256" key="7">
    <source>
        <dbReference type="ARBA" id="ARBA00022692"/>
    </source>
</evidence>
<evidence type="ECO:0000256" key="5">
    <source>
        <dbReference type="ARBA" id="ARBA00022475"/>
    </source>
</evidence>
<dbReference type="OrthoDB" id="9805682at2"/>
<dbReference type="InterPro" id="IPR018076">
    <property type="entry name" value="T2SS_GspF_dom"/>
</dbReference>
<dbReference type="PROSITE" id="PS00874">
    <property type="entry name" value="T2SP_F"/>
    <property type="match status" value="1"/>
</dbReference>
<keyword evidence="10" id="KW-0653">Protein transport</keyword>
<dbReference type="FunFam" id="1.20.81.30:FF:000001">
    <property type="entry name" value="Type II secretion system protein F"/>
    <property type="match status" value="2"/>
</dbReference>
<evidence type="ECO:0000256" key="14">
    <source>
        <dbReference type="RuleBase" id="RU003923"/>
    </source>
</evidence>
<dbReference type="InterPro" id="IPR001992">
    <property type="entry name" value="T2SS_GspF/T4SS_PilC_CS"/>
</dbReference>
<reference evidence="15 16" key="1">
    <citation type="submission" date="2016-12" db="EMBL/GenBank/DDBJ databases">
        <title>The genome of dimorphic prosthecate Glycocaulis alkaliphilus 6b-8t, isolated from crude oil dictates its adaptability in petroleum environments.</title>
        <authorList>
            <person name="Wu X.-L."/>
            <person name="Geng S."/>
        </authorList>
    </citation>
    <scope>NUCLEOTIDE SEQUENCE [LARGE SCALE GENOMIC DNA]</scope>
    <source>
        <strain evidence="15 16">6B-8</strain>
    </source>
</reference>
<dbReference type="InterPro" id="IPR042094">
    <property type="entry name" value="T2SS_GspF_sf"/>
</dbReference>
<dbReference type="GO" id="GO:0046872">
    <property type="term" value="F:metal ion binding"/>
    <property type="evidence" value="ECO:0007669"/>
    <property type="project" value="UniProtKB-KW"/>
</dbReference>
<evidence type="ECO:0000256" key="13">
    <source>
        <dbReference type="ARBA" id="ARBA00030750"/>
    </source>
</evidence>
<keyword evidence="11" id="KW-1133">Transmembrane helix</keyword>
<evidence type="ECO:0000313" key="15">
    <source>
        <dbReference type="EMBL" id="AZU03313.1"/>
    </source>
</evidence>
<evidence type="ECO:0000256" key="12">
    <source>
        <dbReference type="ARBA" id="ARBA00023136"/>
    </source>
</evidence>
<evidence type="ECO:0000256" key="4">
    <source>
        <dbReference type="ARBA" id="ARBA00022448"/>
    </source>
</evidence>
<gene>
    <name evidence="15" type="ORF">X907_0769</name>
</gene>
<proteinExistence type="inferred from homology"/>
<keyword evidence="4 14" id="KW-0813">Transport</keyword>
<accession>A0A3T0E7F6</accession>
<keyword evidence="8" id="KW-0479">Metal-binding</keyword>
<keyword evidence="6" id="KW-0997">Cell inner membrane</keyword>
<dbReference type="NCBIfam" id="TIGR02120">
    <property type="entry name" value="GspF"/>
    <property type="match status" value="1"/>
</dbReference>
<dbReference type="GO" id="GO:0005886">
    <property type="term" value="C:plasma membrane"/>
    <property type="evidence" value="ECO:0007669"/>
    <property type="project" value="UniProtKB-SubCell"/>
</dbReference>